<dbReference type="Pfam" id="PF00208">
    <property type="entry name" value="ELFV_dehydrog"/>
    <property type="match status" value="1"/>
</dbReference>
<organism evidence="6 7">
    <name type="scientific">Enhygromyxa salina</name>
    <dbReference type="NCBI Taxonomy" id="215803"/>
    <lineage>
        <taxon>Bacteria</taxon>
        <taxon>Pseudomonadati</taxon>
        <taxon>Myxococcota</taxon>
        <taxon>Polyangia</taxon>
        <taxon>Nannocystales</taxon>
        <taxon>Nannocystaceae</taxon>
        <taxon>Enhygromyxa</taxon>
    </lineage>
</organism>
<dbReference type="GO" id="GO:0006520">
    <property type="term" value="P:amino acid metabolic process"/>
    <property type="evidence" value="ECO:0007669"/>
    <property type="project" value="InterPro"/>
</dbReference>
<dbReference type="Gene3D" id="3.40.50.720">
    <property type="entry name" value="NAD(P)-binding Rossmann-like Domain"/>
    <property type="match status" value="1"/>
</dbReference>
<dbReference type="InterPro" id="IPR006097">
    <property type="entry name" value="Glu/Leu/Phe/Val/Trp_DH_dimer"/>
</dbReference>
<dbReference type="OrthoDB" id="9803297at2"/>
<dbReference type="SUPFAM" id="SSF53223">
    <property type="entry name" value="Aminoacid dehydrogenase-like, N-terminal domain"/>
    <property type="match status" value="1"/>
</dbReference>
<dbReference type="InterPro" id="IPR016211">
    <property type="entry name" value="Glu/Phe/Leu/Val/Trp_DH_bac/arc"/>
</dbReference>
<accession>A0A2S9XX49</accession>
<dbReference type="Pfam" id="PF02812">
    <property type="entry name" value="ELFV_dehydrog_N"/>
    <property type="match status" value="1"/>
</dbReference>
<evidence type="ECO:0000313" key="7">
    <source>
        <dbReference type="Proteomes" id="UP000237968"/>
    </source>
</evidence>
<dbReference type="EC" id="1.4.1.9" evidence="6"/>
<dbReference type="PANTHER" id="PTHR42722">
    <property type="entry name" value="LEUCINE DEHYDROGENASE"/>
    <property type="match status" value="1"/>
</dbReference>
<keyword evidence="7" id="KW-1185">Reference proteome</keyword>
<dbReference type="RefSeq" id="WP_106392788.1">
    <property type="nucleotide sequence ID" value="NZ_PVNK01000158.1"/>
</dbReference>
<dbReference type="Gene3D" id="3.40.50.10860">
    <property type="entry name" value="Leucine Dehydrogenase, chain A, domain 1"/>
    <property type="match status" value="1"/>
</dbReference>
<dbReference type="PANTHER" id="PTHR42722:SF1">
    <property type="entry name" value="VALINE DEHYDROGENASE"/>
    <property type="match status" value="1"/>
</dbReference>
<proteinExistence type="inferred from homology"/>
<dbReference type="InterPro" id="IPR036291">
    <property type="entry name" value="NAD(P)-bd_dom_sf"/>
</dbReference>
<dbReference type="Proteomes" id="UP000237968">
    <property type="component" value="Unassembled WGS sequence"/>
</dbReference>
<feature type="domain" description="Glutamate/phenylalanine/leucine/valine/L-tryptophan dehydrogenase C-terminal" evidence="5">
    <location>
        <begin position="199"/>
        <end position="423"/>
    </location>
</feature>
<reference evidence="6 7" key="1">
    <citation type="submission" date="2018-03" db="EMBL/GenBank/DDBJ databases">
        <title>Draft Genome Sequences of the Obligatory Marine Myxobacteria Enhygromyxa salina SWB005.</title>
        <authorList>
            <person name="Poehlein A."/>
            <person name="Moghaddam J.A."/>
            <person name="Harms H."/>
            <person name="Alanjari M."/>
            <person name="Koenig G.M."/>
            <person name="Daniel R."/>
            <person name="Schaeberle T.F."/>
        </authorList>
    </citation>
    <scope>NUCLEOTIDE SEQUENCE [LARGE SCALE GENOMIC DNA]</scope>
    <source>
        <strain evidence="6 7">SWB005</strain>
    </source>
</reference>
<evidence type="ECO:0000256" key="4">
    <source>
        <dbReference type="RuleBase" id="RU004417"/>
    </source>
</evidence>
<dbReference type="SMART" id="SM00839">
    <property type="entry name" value="ELFV_dehydrog"/>
    <property type="match status" value="1"/>
</dbReference>
<comment type="similarity">
    <text evidence="1 4">Belongs to the Glu/Leu/Phe/Val dehydrogenases family.</text>
</comment>
<evidence type="ECO:0000313" key="6">
    <source>
        <dbReference type="EMBL" id="PRP97448.1"/>
    </source>
</evidence>
<evidence type="ECO:0000256" key="3">
    <source>
        <dbReference type="ARBA" id="ARBA00023027"/>
    </source>
</evidence>
<dbReference type="SUPFAM" id="SSF51735">
    <property type="entry name" value="NAD(P)-binding Rossmann-fold domains"/>
    <property type="match status" value="1"/>
</dbReference>
<sequence>MSAARADLLDLEPERFAARLRDEGGRAYLTWDHDARRVVASAPWLDELASWLGADERDFHEHEGVFMAVGPETGALMTAVVHKTVRGQAAGGLRQWPYPRLEALIRDGLRLSLGMSRKNALAGLWWGGGKGVIARQRGDRHADPGYRRALYREYGAFTTSLRGVYVTAEDVGTRPEDLAAVFETTRFATCVPASVGGSGNPSPATAKGVVCAIEGALAHTSRGTIAGKTIAMQGAGNVASYMIGELLEREVGRVIATDICAARCEQVRDRFAHAGDRVEIRHAAPGDLAIFAEPCDVLAPNALGGVLGPETIPMIQAPIVCGAANNQLLDDRRDDRALAERGIIYVPDFVANRMGIVNCANEQYGNLPDDPAIERHFSRDWDNAVFVVTKRILARAEREQTTTSLAANALADEACRVPHPIWGHRSRTIIEGLLANTR</sequence>
<evidence type="ECO:0000256" key="1">
    <source>
        <dbReference type="ARBA" id="ARBA00006382"/>
    </source>
</evidence>
<evidence type="ECO:0000256" key="2">
    <source>
        <dbReference type="ARBA" id="ARBA00023002"/>
    </source>
</evidence>
<dbReference type="EMBL" id="PVNK01000158">
    <property type="protein sequence ID" value="PRP97448.1"/>
    <property type="molecule type" value="Genomic_DNA"/>
</dbReference>
<gene>
    <name evidence="6" type="primary">ldh_2</name>
    <name evidence="6" type="ORF">ENSA5_34400</name>
</gene>
<dbReference type="InterPro" id="IPR006095">
    <property type="entry name" value="Glu/Leu/Phe/Val/Trp_DH"/>
</dbReference>
<keyword evidence="2 4" id="KW-0560">Oxidoreductase</keyword>
<keyword evidence="3" id="KW-0520">NAD</keyword>
<dbReference type="AlphaFoldDB" id="A0A2S9XX49"/>
<dbReference type="PRINTS" id="PR00082">
    <property type="entry name" value="GLFDHDRGNASE"/>
</dbReference>
<comment type="caution">
    <text evidence="6">The sequence shown here is derived from an EMBL/GenBank/DDBJ whole genome shotgun (WGS) entry which is preliminary data.</text>
</comment>
<name>A0A2S9XX49_9BACT</name>
<dbReference type="InterPro" id="IPR006096">
    <property type="entry name" value="Glu/Leu/Phe/Val/Trp_DH_C"/>
</dbReference>
<dbReference type="InterPro" id="IPR046346">
    <property type="entry name" value="Aminoacid_DH-like_N_sf"/>
</dbReference>
<protein>
    <submittedName>
        <fullName evidence="6">Leucine dehydrogenase</fullName>
        <ecNumber evidence="6">1.4.1.9</ecNumber>
    </submittedName>
</protein>
<dbReference type="GO" id="GO:0050049">
    <property type="term" value="F:L-leucine dehydrogenase activity"/>
    <property type="evidence" value="ECO:0007669"/>
    <property type="project" value="UniProtKB-EC"/>
</dbReference>
<evidence type="ECO:0000259" key="5">
    <source>
        <dbReference type="SMART" id="SM00839"/>
    </source>
</evidence>